<evidence type="ECO:0000313" key="1">
    <source>
        <dbReference type="EMBL" id="KAI5657261.1"/>
    </source>
</evidence>
<proteinExistence type="predicted"/>
<dbReference type="EMBL" id="CM044706">
    <property type="protein sequence ID" value="KAI5657261.1"/>
    <property type="molecule type" value="Genomic_DNA"/>
</dbReference>
<gene>
    <name evidence="1" type="ORF">M9H77_26054</name>
</gene>
<reference evidence="2" key="1">
    <citation type="journal article" date="2023" name="Nat. Plants">
        <title>Single-cell RNA sequencing provides a high-resolution roadmap for understanding the multicellular compartmentation of specialized metabolism.</title>
        <authorList>
            <person name="Sun S."/>
            <person name="Shen X."/>
            <person name="Li Y."/>
            <person name="Li Y."/>
            <person name="Wang S."/>
            <person name="Li R."/>
            <person name="Zhang H."/>
            <person name="Shen G."/>
            <person name="Guo B."/>
            <person name="Wei J."/>
            <person name="Xu J."/>
            <person name="St-Pierre B."/>
            <person name="Chen S."/>
            <person name="Sun C."/>
        </authorList>
    </citation>
    <scope>NUCLEOTIDE SEQUENCE [LARGE SCALE GENOMIC DNA]</scope>
</reference>
<comment type="caution">
    <text evidence="1">The sequence shown here is derived from an EMBL/GenBank/DDBJ whole genome shotgun (WGS) entry which is preliminary data.</text>
</comment>
<keyword evidence="2" id="KW-1185">Reference proteome</keyword>
<evidence type="ECO:0000313" key="2">
    <source>
        <dbReference type="Proteomes" id="UP001060085"/>
    </source>
</evidence>
<organism evidence="1 2">
    <name type="scientific">Catharanthus roseus</name>
    <name type="common">Madagascar periwinkle</name>
    <name type="synonym">Vinca rosea</name>
    <dbReference type="NCBI Taxonomy" id="4058"/>
    <lineage>
        <taxon>Eukaryota</taxon>
        <taxon>Viridiplantae</taxon>
        <taxon>Streptophyta</taxon>
        <taxon>Embryophyta</taxon>
        <taxon>Tracheophyta</taxon>
        <taxon>Spermatophyta</taxon>
        <taxon>Magnoliopsida</taxon>
        <taxon>eudicotyledons</taxon>
        <taxon>Gunneridae</taxon>
        <taxon>Pentapetalae</taxon>
        <taxon>asterids</taxon>
        <taxon>lamiids</taxon>
        <taxon>Gentianales</taxon>
        <taxon>Apocynaceae</taxon>
        <taxon>Rauvolfioideae</taxon>
        <taxon>Vinceae</taxon>
        <taxon>Catharanthinae</taxon>
        <taxon>Catharanthus</taxon>
    </lineage>
</organism>
<sequence>MARIVLTLVMDSSNNRSISNGHNNSFNIMASVSSNTESGMASNLIQLGPMTSLLQHIEEEAYLLSPKQRVSTTPTEFPPFTVAPQGPPPDSRNIVRDNSRFSIRDYVASQKPTKLEGLHRRAPELRIAAYVFGLSVLTVRSNASEQWDDGSSSTNVVNQSLTGLNHQPVSGPAILVSTGNVNQGHGGSSNSSLSDINMIAPRLIGQNSNQLPSVHVLTSIDTSDERTIEPSSTLAGPNRACIILFLSFSTSIKIVVNNVQNSNSEHDRMRMDIDNLSYDDLLALEENIGNASTTLNEEIIHNRLKQSKYRVNKYVGIRKMLNCKAWELDRRYNYHMACIKKWLMEKIVVRYAR</sequence>
<protein>
    <submittedName>
        <fullName evidence="1">Uncharacterized protein</fullName>
    </submittedName>
</protein>
<dbReference type="Proteomes" id="UP001060085">
    <property type="component" value="Linkage Group LG06"/>
</dbReference>
<accession>A0ACC0A9K9</accession>
<name>A0ACC0A9K9_CATRO</name>